<dbReference type="EMBL" id="DULP01000115">
    <property type="protein sequence ID" value="HHW34080.1"/>
    <property type="molecule type" value="Genomic_DNA"/>
</dbReference>
<protein>
    <recommendedName>
        <fullName evidence="3">beta-N-acetylhexosaminidase</fullName>
        <ecNumber evidence="3">3.2.1.52</ecNumber>
    </recommendedName>
</protein>
<dbReference type="AlphaFoldDB" id="A0A832QXJ6"/>
<evidence type="ECO:0000313" key="7">
    <source>
        <dbReference type="EMBL" id="HHW34080.1"/>
    </source>
</evidence>
<dbReference type="NCBIfam" id="NF003740">
    <property type="entry name" value="PRK05337.1"/>
    <property type="match status" value="1"/>
</dbReference>
<organism evidence="7 8">
    <name type="scientific">Paracoccus solventivorans</name>
    <dbReference type="NCBI Taxonomy" id="53463"/>
    <lineage>
        <taxon>Bacteria</taxon>
        <taxon>Pseudomonadati</taxon>
        <taxon>Pseudomonadota</taxon>
        <taxon>Alphaproteobacteria</taxon>
        <taxon>Rhodobacterales</taxon>
        <taxon>Paracoccaceae</taxon>
        <taxon>Paracoccus</taxon>
    </lineage>
</organism>
<evidence type="ECO:0000256" key="2">
    <source>
        <dbReference type="ARBA" id="ARBA00005336"/>
    </source>
</evidence>
<name>A0A832QXJ6_9RHOB</name>
<evidence type="ECO:0000259" key="6">
    <source>
        <dbReference type="Pfam" id="PF00933"/>
    </source>
</evidence>
<evidence type="ECO:0000256" key="1">
    <source>
        <dbReference type="ARBA" id="ARBA00001231"/>
    </source>
</evidence>
<evidence type="ECO:0000256" key="5">
    <source>
        <dbReference type="ARBA" id="ARBA00023295"/>
    </source>
</evidence>
<dbReference type="SUPFAM" id="SSF51445">
    <property type="entry name" value="(Trans)glycosidases"/>
    <property type="match status" value="1"/>
</dbReference>
<dbReference type="InterPro" id="IPR017853">
    <property type="entry name" value="GH"/>
</dbReference>
<dbReference type="InterPro" id="IPR036962">
    <property type="entry name" value="Glyco_hydro_3_N_sf"/>
</dbReference>
<dbReference type="Proteomes" id="UP000580830">
    <property type="component" value="Unassembled WGS sequence"/>
</dbReference>
<dbReference type="PANTHER" id="PTHR30480:SF13">
    <property type="entry name" value="BETA-HEXOSAMINIDASE"/>
    <property type="match status" value="1"/>
</dbReference>
<evidence type="ECO:0000256" key="3">
    <source>
        <dbReference type="ARBA" id="ARBA00012663"/>
    </source>
</evidence>
<evidence type="ECO:0000313" key="8">
    <source>
        <dbReference type="Proteomes" id="UP000580830"/>
    </source>
</evidence>
<comment type="caution">
    <text evidence="7">The sequence shown here is derived from an EMBL/GenBank/DDBJ whole genome shotgun (WGS) entry which is preliminary data.</text>
</comment>
<comment type="similarity">
    <text evidence="2">Belongs to the glycosyl hydrolase 3 family.</text>
</comment>
<dbReference type="EC" id="3.2.1.52" evidence="3"/>
<reference evidence="7 8" key="1">
    <citation type="journal article" date="2020" name="Biotechnol. Biofuels">
        <title>New insights from the biogas microbiome by comprehensive genome-resolved metagenomics of nearly 1600 species originating from multiple anaerobic digesters.</title>
        <authorList>
            <person name="Campanaro S."/>
            <person name="Treu L."/>
            <person name="Rodriguez-R L.M."/>
            <person name="Kovalovszki A."/>
            <person name="Ziels R.M."/>
            <person name="Maus I."/>
            <person name="Zhu X."/>
            <person name="Kougias P.G."/>
            <person name="Basile A."/>
            <person name="Luo G."/>
            <person name="Schluter A."/>
            <person name="Konstantinidis K.T."/>
            <person name="Angelidaki I."/>
        </authorList>
    </citation>
    <scope>NUCLEOTIDE SEQUENCE [LARGE SCALE GENOMIC DNA]</scope>
    <source>
        <strain evidence="7">AS04akNAM_125</strain>
    </source>
</reference>
<accession>A0A832QXJ6</accession>
<keyword evidence="4 7" id="KW-0378">Hydrolase</keyword>
<dbReference type="GO" id="GO:0004563">
    <property type="term" value="F:beta-N-acetylhexosaminidase activity"/>
    <property type="evidence" value="ECO:0007669"/>
    <property type="project" value="UniProtKB-EC"/>
</dbReference>
<feature type="domain" description="Glycoside hydrolase family 3 N-terminal" evidence="6">
    <location>
        <begin position="33"/>
        <end position="303"/>
    </location>
</feature>
<comment type="catalytic activity">
    <reaction evidence="1">
        <text>Hydrolysis of terminal non-reducing N-acetyl-D-hexosamine residues in N-acetyl-beta-D-hexosaminides.</text>
        <dbReference type="EC" id="3.2.1.52"/>
    </reaction>
</comment>
<dbReference type="Gene3D" id="3.20.20.300">
    <property type="entry name" value="Glycoside hydrolase, family 3, N-terminal domain"/>
    <property type="match status" value="1"/>
</dbReference>
<dbReference type="PANTHER" id="PTHR30480">
    <property type="entry name" value="BETA-HEXOSAMINIDASE-RELATED"/>
    <property type="match status" value="1"/>
</dbReference>
<dbReference type="Pfam" id="PF00933">
    <property type="entry name" value="Glyco_hydro_3"/>
    <property type="match status" value="1"/>
</dbReference>
<dbReference type="InterPro" id="IPR019800">
    <property type="entry name" value="Glyco_hydro_3_AS"/>
</dbReference>
<dbReference type="GO" id="GO:0005975">
    <property type="term" value="P:carbohydrate metabolic process"/>
    <property type="evidence" value="ECO:0007669"/>
    <property type="project" value="InterPro"/>
</dbReference>
<dbReference type="GO" id="GO:0009254">
    <property type="term" value="P:peptidoglycan turnover"/>
    <property type="evidence" value="ECO:0007669"/>
    <property type="project" value="TreeGrafter"/>
</dbReference>
<evidence type="ECO:0000256" key="4">
    <source>
        <dbReference type="ARBA" id="ARBA00022801"/>
    </source>
</evidence>
<dbReference type="InterPro" id="IPR050226">
    <property type="entry name" value="NagZ_Beta-hexosaminidase"/>
</dbReference>
<dbReference type="PROSITE" id="PS00775">
    <property type="entry name" value="GLYCOSYL_HYDROL_F3"/>
    <property type="match status" value="1"/>
</dbReference>
<proteinExistence type="inferred from homology"/>
<dbReference type="InterPro" id="IPR001764">
    <property type="entry name" value="Glyco_hydro_3_N"/>
</dbReference>
<keyword evidence="5 7" id="KW-0326">Glycosidase</keyword>
<sequence length="350" mass="37230">MSRTPGPDPGAGPGSAHGATILGVEGLTLGRDERAFLREADPWGFILFARNVDTPEQLRRLTADLRDAVGRDAVVMTDQEGGRVQRLRAPHWTDWPAPLDSASDGAEAVRLRHRLMGRELRAVGIDADAAPCLDIAGDQTHEFLRNRCFGTDPATVATMGRAAAEGLLAAGVLPIVKHMPGHGRARVDSHHQLPVLDTPLDELDASDFQPFRALNDLPLGMTAHIRLTRLDDRPATASPAAIRLIRERIGFDGLLMSDDIGMNALSGTPAERTAAAIAAGCDLVLACNLTRAEFEQVAGAAGTMGLAARRRANAALARRAAPDAADPAELRAELAALFNPRHLLSKNIPG</sequence>
<gene>
    <name evidence="7" type="primary">nagZ</name>
    <name evidence="7" type="ORF">GXX24_08080</name>
</gene>
<dbReference type="RefSeq" id="WP_303730141.1">
    <property type="nucleotide sequence ID" value="NZ_DULP01000115.1"/>
</dbReference>